<name>A0ABT3FZB3_9BACT</name>
<evidence type="ECO:0008006" key="3">
    <source>
        <dbReference type="Google" id="ProtNLM"/>
    </source>
</evidence>
<dbReference type="Proteomes" id="UP001165653">
    <property type="component" value="Unassembled WGS sequence"/>
</dbReference>
<keyword evidence="2" id="KW-1185">Reference proteome</keyword>
<protein>
    <recommendedName>
        <fullName evidence="3">DUF393 domain-containing protein</fullName>
    </recommendedName>
</protein>
<evidence type="ECO:0000313" key="1">
    <source>
        <dbReference type="EMBL" id="MCW1912584.1"/>
    </source>
</evidence>
<accession>A0ABT3FZB3</accession>
<organism evidence="1 2">
    <name type="scientific">Luteolibacter rhizosphaerae</name>
    <dbReference type="NCBI Taxonomy" id="2989719"/>
    <lineage>
        <taxon>Bacteria</taxon>
        <taxon>Pseudomonadati</taxon>
        <taxon>Verrucomicrobiota</taxon>
        <taxon>Verrucomicrobiia</taxon>
        <taxon>Verrucomicrobiales</taxon>
        <taxon>Verrucomicrobiaceae</taxon>
        <taxon>Luteolibacter</taxon>
    </lineage>
</organism>
<sequence>MKTLRFYIHPECRRCRKLSLFHHRFDWLDRFEHTTAVPKTGELRPGQVVAQHIPTGEFYQGHRAIQELCRTIPLYRIFLPLFWLRPVREKLDRDLDGCTDGACGFP</sequence>
<gene>
    <name evidence="1" type="ORF">OJ996_03295</name>
</gene>
<evidence type="ECO:0000313" key="2">
    <source>
        <dbReference type="Proteomes" id="UP001165653"/>
    </source>
</evidence>
<comment type="caution">
    <text evidence="1">The sequence shown here is derived from an EMBL/GenBank/DDBJ whole genome shotgun (WGS) entry which is preliminary data.</text>
</comment>
<dbReference type="RefSeq" id="WP_264511128.1">
    <property type="nucleotide sequence ID" value="NZ_JAPDDR010000002.1"/>
</dbReference>
<proteinExistence type="predicted"/>
<reference evidence="1" key="1">
    <citation type="submission" date="2022-10" db="EMBL/GenBank/DDBJ databases">
        <title>Luteolibacter sp. GHJ8, whole genome shotgun sequencing project.</title>
        <authorList>
            <person name="Zhao G."/>
            <person name="Shen L."/>
        </authorList>
    </citation>
    <scope>NUCLEOTIDE SEQUENCE</scope>
    <source>
        <strain evidence="1">GHJ8</strain>
    </source>
</reference>
<dbReference type="EMBL" id="JAPDDR010000002">
    <property type="protein sequence ID" value="MCW1912584.1"/>
    <property type="molecule type" value="Genomic_DNA"/>
</dbReference>